<feature type="signal peptide" evidence="2">
    <location>
        <begin position="1"/>
        <end position="19"/>
    </location>
</feature>
<reference evidence="3" key="1">
    <citation type="submission" date="2021-01" db="EMBL/GenBank/DDBJ databases">
        <title>Modified the classification status of verrucomicrobia.</title>
        <authorList>
            <person name="Feng X."/>
        </authorList>
    </citation>
    <scope>NUCLEOTIDE SEQUENCE</scope>
    <source>
        <strain evidence="3">KCTC 22201</strain>
    </source>
</reference>
<organism evidence="3 4">
    <name type="scientific">Haloferula rosea</name>
    <dbReference type="NCBI Taxonomy" id="490093"/>
    <lineage>
        <taxon>Bacteria</taxon>
        <taxon>Pseudomonadati</taxon>
        <taxon>Verrucomicrobiota</taxon>
        <taxon>Verrucomicrobiia</taxon>
        <taxon>Verrucomicrobiales</taxon>
        <taxon>Verrucomicrobiaceae</taxon>
        <taxon>Haloferula</taxon>
    </lineage>
</organism>
<sequence>MKLLATILTSLCLCGAAQAAPPSIINYQGRVSVNGENFDGTGLFKFALVDAVGSTSYWGNDGTGAAGGEPTAAVSLPVNKGLYAVGLGDTALGNMTEVPASIFAGQDDVRLRVWFDDGVNGSIQLVPDQRITSVGYALSAAQADSVADGSITGAKLADGAVSASKFAPSILSAQSGESYAYALNPSGELAVSVAFDQAFPPGTIPEVELPAGWVLSGAASSTGFSATNDSPTFGTAVADSSAGSGQFTSLALVDGRPAISQYNATTGDLTFVIAVDAGATSWNPPVVVDSAGDVGAYNSLAVVDGRPAISYFDDTNDDLKYVIADDASGTTWGTPVTVDFPGSVGTYTTLKVVNGRPAISYYRSDAGDLKYVRANDATGATWPVPGTVASFNDVGQYASMEIVNGRPAISFFDATEESLYYVRAGNEDGSFWGGRVLVDQGSAIFIFSPEAGRYTSLAVISGRPAISYTSGSTTSSDLAYKRANNSDGTSWGPRIIVDSAGANGPSTSLVEINGRPAIAYYSPTADLRYVVASDSVGGTWMAPQVIDSVGDVGREAALALIDGRPAISYSDRTNGQLKYATLAGPESWTATTGDIAPILATGVASGGITASMLGNDAVSGSSIADGSVGSADIADGSVGSADIADGSVGSADIADGSVGSADIADGSVGSADIADGSVGSAAITDGSITAADLSGAIGVWTQSGGNVHRTTGNVGIGLSNPSTALEVNGTVKATAFIGAPSPKGWLTFGPGSSSWVCPPNVTTITLDMRGGNGGGGGGSSGNSGQTIEVPNPFGSFTTLQLGGSGGGSGGEGAYLKIALPVTPGETYTLEVGSGGMGGALGAAGVAGGVTQFKLGSTVLATVAGGGGGGAGSIMSTILDGPRLLGVPTAGGPAGLGGVSPAIPLALAEDGGGGVAGSSANAGTGPGGGTYSGDANFGDPSTESGAGGAGRRYGNAARAATAGLQGAPGSILMSLY</sequence>
<evidence type="ECO:0000256" key="1">
    <source>
        <dbReference type="SAM" id="MobiDB-lite"/>
    </source>
</evidence>
<evidence type="ECO:0000313" key="3">
    <source>
        <dbReference type="EMBL" id="MBK1827291.1"/>
    </source>
</evidence>
<name>A0A934RDW3_9BACT</name>
<dbReference type="Gene3D" id="2.120.10.70">
    <property type="entry name" value="Fucose-specific lectin"/>
    <property type="match status" value="1"/>
</dbReference>
<dbReference type="RefSeq" id="WP_200278741.1">
    <property type="nucleotide sequence ID" value="NZ_JAENII010000006.1"/>
</dbReference>
<keyword evidence="2" id="KW-0732">Signal</keyword>
<evidence type="ECO:0000256" key="2">
    <source>
        <dbReference type="SAM" id="SignalP"/>
    </source>
</evidence>
<dbReference type="Proteomes" id="UP000658278">
    <property type="component" value="Unassembled WGS sequence"/>
</dbReference>
<keyword evidence="4" id="KW-1185">Reference proteome</keyword>
<dbReference type="AlphaFoldDB" id="A0A934RDW3"/>
<feature type="region of interest" description="Disordered" evidence="1">
    <location>
        <begin position="913"/>
        <end position="951"/>
    </location>
</feature>
<evidence type="ECO:0000313" key="4">
    <source>
        <dbReference type="Proteomes" id="UP000658278"/>
    </source>
</evidence>
<accession>A0A934RDW3</accession>
<proteinExistence type="predicted"/>
<protein>
    <submittedName>
        <fullName evidence="3">Uncharacterized protein</fullName>
    </submittedName>
</protein>
<comment type="caution">
    <text evidence="3">The sequence shown here is derived from an EMBL/GenBank/DDBJ whole genome shotgun (WGS) entry which is preliminary data.</text>
</comment>
<dbReference type="EMBL" id="JAENII010000006">
    <property type="protein sequence ID" value="MBK1827291.1"/>
    <property type="molecule type" value="Genomic_DNA"/>
</dbReference>
<feature type="chain" id="PRO_5036698834" evidence="2">
    <location>
        <begin position="20"/>
        <end position="975"/>
    </location>
</feature>
<gene>
    <name evidence="3" type="ORF">JIN81_09670</name>
</gene>